<name>A0A101M0G6_PICGL</name>
<gene>
    <name evidence="1" type="primary">rps4</name>
    <name evidence="1" type="ORF">ABT39_MTgene4643</name>
</gene>
<reference evidence="1" key="1">
    <citation type="journal article" date="2015" name="Genome Biol. Evol.">
        <title>Organellar Genomes of White Spruce (Picea glauca): Assembly and Annotation.</title>
        <authorList>
            <person name="Jackman S.D."/>
            <person name="Warren R.L."/>
            <person name="Gibb E.A."/>
            <person name="Vandervalk B.P."/>
            <person name="Mohamadi H."/>
            <person name="Chu J."/>
            <person name="Raymond A."/>
            <person name="Pleasance S."/>
            <person name="Coope R."/>
            <person name="Wildung M.R."/>
            <person name="Ritland C.E."/>
            <person name="Bousquet J."/>
            <person name="Jones S.J."/>
            <person name="Bohlmann J."/>
            <person name="Birol I."/>
        </authorList>
    </citation>
    <scope>NUCLEOTIDE SEQUENCE [LARGE SCALE GENOMIC DNA]</scope>
    <source>
        <tissue evidence="1">Flushing bud</tissue>
    </source>
</reference>
<proteinExistence type="predicted"/>
<dbReference type="AlphaFoldDB" id="A0A101M0G6"/>
<keyword evidence="1" id="KW-0687">Ribonucleoprotein</keyword>
<geneLocation type="mitochondrion" evidence="1"/>
<protein>
    <submittedName>
        <fullName evidence="1">Ribosomal protein S4</fullName>
    </submittedName>
</protein>
<keyword evidence="1" id="KW-0496">Mitochondrion</keyword>
<evidence type="ECO:0000313" key="1">
    <source>
        <dbReference type="EMBL" id="KUM48628.1"/>
    </source>
</evidence>
<comment type="caution">
    <text evidence="1">The sequence shown here is derived from an EMBL/GenBank/DDBJ whole genome shotgun (WGS) entry which is preliminary data.</text>
</comment>
<sequence>MPSGPISMLRCNERRICILHLNMMLPPGRHFHCCIKLRVIHKLNLSEISLPITDMYEGTERASHIPFTLPLNRGARLAMASIRFCHSSAGPKLTTRKEPTYHYFIVRVVYAVNGLSLVDIMAGKCGYLFDCNEIIIASSEAQSVWKGGYERQVIFVGKPEKER</sequence>
<dbReference type="GO" id="GO:0005840">
    <property type="term" value="C:ribosome"/>
    <property type="evidence" value="ECO:0007669"/>
    <property type="project" value="UniProtKB-KW"/>
</dbReference>
<keyword evidence="1" id="KW-0689">Ribosomal protein</keyword>
<organism evidence="1">
    <name type="scientific">Picea glauca</name>
    <name type="common">White spruce</name>
    <name type="synonym">Pinus glauca</name>
    <dbReference type="NCBI Taxonomy" id="3330"/>
    <lineage>
        <taxon>Eukaryota</taxon>
        <taxon>Viridiplantae</taxon>
        <taxon>Streptophyta</taxon>
        <taxon>Embryophyta</taxon>
        <taxon>Tracheophyta</taxon>
        <taxon>Spermatophyta</taxon>
        <taxon>Pinopsida</taxon>
        <taxon>Pinidae</taxon>
        <taxon>Conifers I</taxon>
        <taxon>Pinales</taxon>
        <taxon>Pinaceae</taxon>
        <taxon>Picea</taxon>
    </lineage>
</organism>
<accession>A0A101M0G6</accession>
<dbReference type="EMBL" id="LKAM01000005">
    <property type="protein sequence ID" value="KUM48628.1"/>
    <property type="molecule type" value="Genomic_DNA"/>
</dbReference>